<sequence length="399" mass="42819">MINLYTILITLVISSSVNTPAEPSSRNVAEIARYGLTGTIKSVFVSEPYLYAADLYEGLRIIDISNPVNPCEVGFCETASMALDVCVSGFYAYLANWDKLSVINVGSPSNPHLAGNCKLDANNVCVCGNNAYVSSNAWEDGFKVVNISNPSNPVQISTHPATAWATDVCCGGSFAYVAASYVNMGGIQVMDVSNPQNPVEVGYYTAPEGPSGVYHCGSYIYVAAGGAGLRIVDITRPERPEEKSSCTTPEDAYSICVEGSYAYVVGDMLRIIDIKNPEYPLEVGYCDIEATAVCVAEPYIFTAEGENGIGIYENLVLGTEEDNIPVPGLKFFPSLNRLGYRINGKAILTVYSASGVRISTQTVDGNGFWTPSPELPDGVYFARLEGGYEETCAKVVVLR</sequence>
<proteinExistence type="predicted"/>
<evidence type="ECO:0000313" key="1">
    <source>
        <dbReference type="EMBL" id="MBD3364803.1"/>
    </source>
</evidence>
<gene>
    <name evidence="1" type="ORF">GF359_06265</name>
</gene>
<dbReference type="EMBL" id="WJKJ01000207">
    <property type="protein sequence ID" value="MBD3364803.1"/>
    <property type="molecule type" value="Genomic_DNA"/>
</dbReference>
<protein>
    <recommendedName>
        <fullName evidence="3">T9SS type A sorting domain-containing protein</fullName>
    </recommendedName>
</protein>
<dbReference type="Proteomes" id="UP000630660">
    <property type="component" value="Unassembled WGS sequence"/>
</dbReference>
<dbReference type="SUPFAM" id="SSF75011">
    <property type="entry name" value="3-carboxy-cis,cis-mucoante lactonizing enzyme"/>
    <property type="match status" value="1"/>
</dbReference>
<dbReference type="InterPro" id="IPR013211">
    <property type="entry name" value="LVIVD"/>
</dbReference>
<evidence type="ECO:0008006" key="3">
    <source>
        <dbReference type="Google" id="ProtNLM"/>
    </source>
</evidence>
<reference evidence="1" key="1">
    <citation type="submission" date="2019-11" db="EMBL/GenBank/DDBJ databases">
        <title>Microbial mats filling the niche in hypersaline microbial mats.</title>
        <authorList>
            <person name="Wong H.L."/>
            <person name="Macleod F.I."/>
            <person name="White R.A. III"/>
            <person name="Burns B.P."/>
        </authorList>
    </citation>
    <scope>NUCLEOTIDE SEQUENCE</scope>
    <source>
        <strain evidence="1">Bin_327</strain>
    </source>
</reference>
<organism evidence="1 2">
    <name type="scientific">candidate division WOR-3 bacterium</name>
    <dbReference type="NCBI Taxonomy" id="2052148"/>
    <lineage>
        <taxon>Bacteria</taxon>
        <taxon>Bacteria division WOR-3</taxon>
    </lineage>
</organism>
<name>A0A9D5K989_UNCW3</name>
<accession>A0A9D5K989</accession>
<dbReference type="AlphaFoldDB" id="A0A9D5K989"/>
<evidence type="ECO:0000313" key="2">
    <source>
        <dbReference type="Proteomes" id="UP000630660"/>
    </source>
</evidence>
<comment type="caution">
    <text evidence="1">The sequence shown here is derived from an EMBL/GenBank/DDBJ whole genome shotgun (WGS) entry which is preliminary data.</text>
</comment>
<dbReference type="Pfam" id="PF08309">
    <property type="entry name" value="LVIVD"/>
    <property type="match status" value="6"/>
</dbReference>